<keyword evidence="7" id="KW-0503">Monooxygenase</keyword>
<dbReference type="GO" id="GO:0005506">
    <property type="term" value="F:iron ion binding"/>
    <property type="evidence" value="ECO:0007669"/>
    <property type="project" value="InterPro"/>
</dbReference>
<dbReference type="AlphaFoldDB" id="A0A0N7F296"/>
<keyword evidence="6 7" id="KW-0349">Heme</keyword>
<dbReference type="GO" id="GO:0020037">
    <property type="term" value="F:heme binding"/>
    <property type="evidence" value="ECO:0007669"/>
    <property type="project" value="InterPro"/>
</dbReference>
<keyword evidence="4 7" id="KW-0560">Oxidoreductase</keyword>
<dbReference type="GO" id="GO:0006629">
    <property type="term" value="P:lipid metabolic process"/>
    <property type="evidence" value="ECO:0007669"/>
    <property type="project" value="UniProtKB-ARBA"/>
</dbReference>
<dbReference type="InterPro" id="IPR017972">
    <property type="entry name" value="Cyt_P450_CS"/>
</dbReference>
<evidence type="ECO:0000313" key="9">
    <source>
        <dbReference type="EMBL" id="ALG05136.1"/>
    </source>
</evidence>
<dbReference type="UniPathway" id="UPA00711"/>
<dbReference type="GO" id="GO:0004497">
    <property type="term" value="F:monooxygenase activity"/>
    <property type="evidence" value="ECO:0007669"/>
    <property type="project" value="UniProtKB-KW"/>
</dbReference>
<dbReference type="InterPro" id="IPR001128">
    <property type="entry name" value="Cyt_P450"/>
</dbReference>
<comment type="pathway">
    <text evidence="1">Aromatic compound metabolism; phenylpropanoid biosynthesis.</text>
</comment>
<proteinExistence type="evidence at transcript level"/>
<dbReference type="EMBL" id="KT390174">
    <property type="protein sequence ID" value="ALG05136.1"/>
    <property type="molecule type" value="mRNA"/>
</dbReference>
<keyword evidence="5 6" id="KW-0408">Iron</keyword>
<comment type="similarity">
    <text evidence="2 7">Belongs to the cytochrome P450 family.</text>
</comment>
<evidence type="ECO:0000256" key="6">
    <source>
        <dbReference type="PIRSR" id="PIRSR602401-1"/>
    </source>
</evidence>
<dbReference type="PRINTS" id="PR00385">
    <property type="entry name" value="P450"/>
</dbReference>
<dbReference type="PROSITE" id="PS00086">
    <property type="entry name" value="CYTOCHROME_P450"/>
    <property type="match status" value="1"/>
</dbReference>
<dbReference type="GO" id="GO:0009699">
    <property type="term" value="P:phenylpropanoid biosynthetic process"/>
    <property type="evidence" value="ECO:0007669"/>
    <property type="project" value="UniProtKB-UniPathway"/>
</dbReference>
<protein>
    <submittedName>
        <fullName evidence="9">Cytochrome P450</fullName>
    </submittedName>
</protein>
<evidence type="ECO:0000256" key="8">
    <source>
        <dbReference type="SAM" id="Phobius"/>
    </source>
</evidence>
<evidence type="ECO:0000256" key="7">
    <source>
        <dbReference type="RuleBase" id="RU000461"/>
    </source>
</evidence>
<accession>A0A0N7F296</accession>
<comment type="cofactor">
    <cofactor evidence="6">
        <name>heme</name>
        <dbReference type="ChEBI" id="CHEBI:30413"/>
    </cofactor>
</comment>
<dbReference type="SUPFAM" id="SSF48264">
    <property type="entry name" value="Cytochrome P450"/>
    <property type="match status" value="1"/>
</dbReference>
<dbReference type="PANTHER" id="PTHR24296">
    <property type="entry name" value="CYTOCHROME P450"/>
    <property type="match status" value="1"/>
</dbReference>
<keyword evidence="8" id="KW-1133">Transmembrane helix</keyword>
<dbReference type="PRINTS" id="PR00463">
    <property type="entry name" value="EP450I"/>
</dbReference>
<dbReference type="InterPro" id="IPR002401">
    <property type="entry name" value="Cyt_P450_E_grp-I"/>
</dbReference>
<dbReference type="Pfam" id="PF00067">
    <property type="entry name" value="p450"/>
    <property type="match status" value="1"/>
</dbReference>
<gene>
    <name evidence="9" type="primary">CYP12</name>
</gene>
<evidence type="ECO:0000256" key="2">
    <source>
        <dbReference type="ARBA" id="ARBA00010617"/>
    </source>
</evidence>
<evidence type="ECO:0000256" key="5">
    <source>
        <dbReference type="ARBA" id="ARBA00023004"/>
    </source>
</evidence>
<reference evidence="9" key="1">
    <citation type="journal article" date="2015" name="Science">
        <title>Six enzymes from mayapple that complete the biosynthetic pathway to the etoposide aglycone.</title>
        <authorList>
            <person name="Lau W."/>
            <person name="Sattely E.S."/>
        </authorList>
    </citation>
    <scope>NUCLEOTIDE SEQUENCE</scope>
</reference>
<organism evidence="9">
    <name type="scientific">Sinopodophyllum hexandrum</name>
    <name type="common">Himalayan may apple</name>
    <name type="synonym">Podophyllum hexandrum</name>
    <dbReference type="NCBI Taxonomy" id="93608"/>
    <lineage>
        <taxon>Eukaryota</taxon>
        <taxon>Viridiplantae</taxon>
        <taxon>Streptophyta</taxon>
        <taxon>Embryophyta</taxon>
        <taxon>Tracheophyta</taxon>
        <taxon>Spermatophyta</taxon>
        <taxon>Magnoliopsida</taxon>
        <taxon>Ranunculales</taxon>
        <taxon>Berberidaceae</taxon>
        <taxon>Podophylloideae</taxon>
        <taxon>Podophylleae</taxon>
        <taxon>Sinopodophyllum</taxon>
    </lineage>
</organism>
<keyword evidence="3 6" id="KW-0479">Metal-binding</keyword>
<sequence length="494" mass="56939">MELSQILVYSFLLFVSMTLLWFFKRLKKSQLSKDQFIFKTLAPLIYNYHHVNEVTTTLFETVGETVPIGGKIFTCNPDNIEHILRSNFSNDSKGADFVELVDIFGDGLFNIDSHLPQWQAEKRMLNYELSFKDFKSFAANVSLKEVETALVPVLQHLSKEKCVVDLQDLFLRFAYDNSFHMIFGINPNLLSPSFPENVFAEAIDVVMETIKCRLIVPVTIWKLFRSLKLRWEGRYCKAVKLIDKTIHDVLTVKKKEMAKGVATTNDLMSPFIRSQGENDKFLRDMTFNAIFAASDTTSSGLTWFFWLVSQSPTAKANILDEIDHVISFDQSKTSKIKVFNQEDVKNMIYLHAAFCESMRLFPPVYMNQRYAAKDDVLPDGSTVKAHTKVRTFLYVSGRIKRIWGEDSNEFKPERWINEDGKIRPELMSKWFIFNVGPRSCMGRDMAFSNMKMVAATILYNFNVEVVECDPTYTKQSMVLFMENGLKVKTSEKIG</sequence>
<feature type="binding site" description="axial binding residue" evidence="6">
    <location>
        <position position="440"/>
    </location>
    <ligand>
        <name>heme</name>
        <dbReference type="ChEBI" id="CHEBI:30413"/>
    </ligand>
    <ligandPart>
        <name>Fe</name>
        <dbReference type="ChEBI" id="CHEBI:18248"/>
    </ligandPart>
</feature>
<evidence type="ECO:0000256" key="1">
    <source>
        <dbReference type="ARBA" id="ARBA00004928"/>
    </source>
</evidence>
<evidence type="ECO:0000256" key="4">
    <source>
        <dbReference type="ARBA" id="ARBA00023002"/>
    </source>
</evidence>
<keyword evidence="8" id="KW-0812">Transmembrane</keyword>
<dbReference type="InterPro" id="IPR036396">
    <property type="entry name" value="Cyt_P450_sf"/>
</dbReference>
<dbReference type="GO" id="GO:0016705">
    <property type="term" value="F:oxidoreductase activity, acting on paired donors, with incorporation or reduction of molecular oxygen"/>
    <property type="evidence" value="ECO:0007669"/>
    <property type="project" value="InterPro"/>
</dbReference>
<keyword evidence="8" id="KW-0472">Membrane</keyword>
<evidence type="ECO:0000256" key="3">
    <source>
        <dbReference type="ARBA" id="ARBA00022723"/>
    </source>
</evidence>
<dbReference type="Gene3D" id="1.10.630.10">
    <property type="entry name" value="Cytochrome P450"/>
    <property type="match status" value="1"/>
</dbReference>
<feature type="transmembrane region" description="Helical" evidence="8">
    <location>
        <begin position="6"/>
        <end position="23"/>
    </location>
</feature>
<name>A0A0N7F296_SINHE</name>